<dbReference type="Proteomes" id="UP001155483">
    <property type="component" value="Unassembled WGS sequence"/>
</dbReference>
<evidence type="ECO:0000256" key="4">
    <source>
        <dbReference type="ARBA" id="ARBA00022989"/>
    </source>
</evidence>
<keyword evidence="3 7" id="KW-0812">Transmembrane</keyword>
<protein>
    <submittedName>
        <fullName evidence="9">YqaE/Pmp3 family membrane protein</fullName>
    </submittedName>
</protein>
<sequence>MKNVIFRILLVLLSFASIAPQTFAASMPVLVKPNTEDPTVKQALEEFNNLPSKEKKERIKEAKKAIKKLKAEKKAGIELTTSKALEIIFAILLPPLGIYLHEGRINNRFWIGLLLTLLFFIPGMVYALIIVLTE</sequence>
<comment type="similarity">
    <text evidence="2">Belongs to the UPF0057 (PMP3) family.</text>
</comment>
<feature type="transmembrane region" description="Helical" evidence="7">
    <location>
        <begin position="84"/>
        <end position="102"/>
    </location>
</feature>
<keyword evidence="8" id="KW-0732">Signal</keyword>
<evidence type="ECO:0000313" key="10">
    <source>
        <dbReference type="Proteomes" id="UP001155483"/>
    </source>
</evidence>
<dbReference type="AlphaFoldDB" id="A0A9X3B7M4"/>
<reference evidence="9" key="1">
    <citation type="submission" date="2022-09" db="EMBL/GenBank/DDBJ databases">
        <authorList>
            <person name="Yuan C."/>
            <person name="Ke Z."/>
        </authorList>
    </citation>
    <scope>NUCLEOTIDE SEQUENCE</scope>
    <source>
        <strain evidence="9">LB-8</strain>
    </source>
</reference>
<name>A0A9X3B7M4_9BACT</name>
<keyword evidence="4 7" id="KW-1133">Transmembrane helix</keyword>
<dbReference type="InterPro" id="IPR000612">
    <property type="entry name" value="PMP3"/>
</dbReference>
<proteinExistence type="inferred from homology"/>
<feature type="chain" id="PRO_5040924392" evidence="8">
    <location>
        <begin position="25"/>
        <end position="134"/>
    </location>
</feature>
<evidence type="ECO:0000256" key="1">
    <source>
        <dbReference type="ARBA" id="ARBA00004370"/>
    </source>
</evidence>
<accession>A0A9X3B7M4</accession>
<keyword evidence="10" id="KW-1185">Reference proteome</keyword>
<evidence type="ECO:0000256" key="2">
    <source>
        <dbReference type="ARBA" id="ARBA00009530"/>
    </source>
</evidence>
<dbReference type="PANTHER" id="PTHR21659:SF42">
    <property type="entry name" value="UPF0057 MEMBRANE PROTEIN ZK632.10-RELATED"/>
    <property type="match status" value="1"/>
</dbReference>
<keyword evidence="5 7" id="KW-0472">Membrane</keyword>
<dbReference type="EMBL" id="JAOTIF010000006">
    <property type="protein sequence ID" value="MCU7549455.1"/>
    <property type="molecule type" value="Genomic_DNA"/>
</dbReference>
<dbReference type="Pfam" id="PF01679">
    <property type="entry name" value="Pmp3"/>
    <property type="match status" value="1"/>
</dbReference>
<evidence type="ECO:0000256" key="8">
    <source>
        <dbReference type="SAM" id="SignalP"/>
    </source>
</evidence>
<organism evidence="9 10">
    <name type="scientific">Paraflavisolibacter caeni</name>
    <dbReference type="NCBI Taxonomy" id="2982496"/>
    <lineage>
        <taxon>Bacteria</taxon>
        <taxon>Pseudomonadati</taxon>
        <taxon>Bacteroidota</taxon>
        <taxon>Chitinophagia</taxon>
        <taxon>Chitinophagales</taxon>
        <taxon>Chitinophagaceae</taxon>
        <taxon>Paraflavisolibacter</taxon>
    </lineage>
</organism>
<evidence type="ECO:0000313" key="9">
    <source>
        <dbReference type="EMBL" id="MCU7549455.1"/>
    </source>
</evidence>
<feature type="transmembrane region" description="Helical" evidence="7">
    <location>
        <begin position="109"/>
        <end position="132"/>
    </location>
</feature>
<comment type="subcellular location">
    <subcellularLocation>
        <location evidence="1">Membrane</location>
    </subcellularLocation>
</comment>
<dbReference type="RefSeq" id="WP_279296899.1">
    <property type="nucleotide sequence ID" value="NZ_JAOTIF010000006.1"/>
</dbReference>
<dbReference type="GO" id="GO:0016020">
    <property type="term" value="C:membrane"/>
    <property type="evidence" value="ECO:0007669"/>
    <property type="project" value="UniProtKB-SubCell"/>
</dbReference>
<gene>
    <name evidence="9" type="ORF">OCK74_10035</name>
</gene>
<feature type="coiled-coil region" evidence="6">
    <location>
        <begin position="52"/>
        <end position="79"/>
    </location>
</feature>
<evidence type="ECO:0000256" key="7">
    <source>
        <dbReference type="SAM" id="Phobius"/>
    </source>
</evidence>
<reference evidence="9" key="2">
    <citation type="submission" date="2023-04" db="EMBL/GenBank/DDBJ databases">
        <title>Paracnuella aquatica gen. nov., sp. nov., a member of the family Chitinophagaceae isolated from a hot spring.</title>
        <authorList>
            <person name="Wang C."/>
        </authorList>
    </citation>
    <scope>NUCLEOTIDE SEQUENCE</scope>
    <source>
        <strain evidence="9">LB-8</strain>
    </source>
</reference>
<dbReference type="PROSITE" id="PS01309">
    <property type="entry name" value="UPF0057"/>
    <property type="match status" value="1"/>
</dbReference>
<dbReference type="PANTHER" id="PTHR21659">
    <property type="entry name" value="HYDROPHOBIC PROTEIN RCI2 LOW TEMPERATURE AND SALT RESPONSIVE PROTEIN LTI6 -RELATED"/>
    <property type="match status" value="1"/>
</dbReference>
<comment type="caution">
    <text evidence="9">The sequence shown here is derived from an EMBL/GenBank/DDBJ whole genome shotgun (WGS) entry which is preliminary data.</text>
</comment>
<evidence type="ECO:0000256" key="5">
    <source>
        <dbReference type="ARBA" id="ARBA00023136"/>
    </source>
</evidence>
<evidence type="ECO:0000256" key="6">
    <source>
        <dbReference type="SAM" id="Coils"/>
    </source>
</evidence>
<evidence type="ECO:0000256" key="3">
    <source>
        <dbReference type="ARBA" id="ARBA00022692"/>
    </source>
</evidence>
<keyword evidence="6" id="KW-0175">Coiled coil</keyword>
<feature type="signal peptide" evidence="8">
    <location>
        <begin position="1"/>
        <end position="24"/>
    </location>
</feature>